<dbReference type="AlphaFoldDB" id="A0A368T2Z8"/>
<dbReference type="InterPro" id="IPR027417">
    <property type="entry name" value="P-loop_NTPase"/>
</dbReference>
<evidence type="ECO:0000313" key="7">
    <source>
        <dbReference type="Proteomes" id="UP000253318"/>
    </source>
</evidence>
<dbReference type="GO" id="GO:0005524">
    <property type="term" value="F:ATP binding"/>
    <property type="evidence" value="ECO:0007669"/>
    <property type="project" value="UniProtKB-KW"/>
</dbReference>
<protein>
    <submittedName>
        <fullName evidence="6">Antibiotic ABC transporter ATP-binding protein</fullName>
    </submittedName>
</protein>
<evidence type="ECO:0000259" key="5">
    <source>
        <dbReference type="PROSITE" id="PS50893"/>
    </source>
</evidence>
<dbReference type="InterPro" id="IPR003593">
    <property type="entry name" value="AAA+_ATPase"/>
</dbReference>
<dbReference type="InterPro" id="IPR050611">
    <property type="entry name" value="ABCF"/>
</dbReference>
<proteinExistence type="predicted"/>
<gene>
    <name evidence="6" type="ORF">DEF24_16670</name>
</gene>
<keyword evidence="7" id="KW-1185">Reference proteome</keyword>
<dbReference type="OrthoDB" id="3207002at2"/>
<sequence length="600" mass="64559">MSPAFRLPGTSGAHDPVWHRGHSCPNDRRWPNLQAFHSSGTVGGTTPRSAGSAPLLRARDVVKGYGGAPVLNGVSLDVAPGQRLGLVGENGVGKSTLLRLLAGVEDADAGGITRPADVGFGHQELPFPPHTTLGEVVEQALDGMRAIERRLAEQAEVLRVRPDDPAAMRDYGETLELAEAYDVWDADRRAELALAGLGIAAIPADRALSAMSGGERTRLGLAALLIRRPRALLLDEPTNHLDDDAVAFLEDRLRALPGVVVVASHDRVFLDEVCTGILDLDPGQDGPTYYGGAYRHYLREKAVHRERWEQRHQAEQGELRRLRHAVRTTAQQINHARPMRDRNKMAYGIRGDAVQQQISRRVRNTQRRLDELERDQVRKPPAPLRFAGSLTGGAAGGGHVLMARGIEVPGRLAVGALDVPADGRLLVTGGNGAGKSTLLAVLARRLRPAAGTVHWSRGSTVALLEQDVAFNRPELTPRQLYTALVAERTEAPALADLGLVAPRDLDRPVGVLSVGQRRRLALALLVGRAPHVLLLDEPTNHLSLALAEELEEALGSAPGAVVVASHDRWLRRRWSGASLRLADGRVVGADAPAADPDPGR</sequence>
<dbReference type="EMBL" id="QEIN01000130">
    <property type="protein sequence ID" value="RCV56387.1"/>
    <property type="molecule type" value="Genomic_DNA"/>
</dbReference>
<feature type="domain" description="ABC transporter" evidence="5">
    <location>
        <begin position="56"/>
        <end position="310"/>
    </location>
</feature>
<dbReference type="PROSITE" id="PS00211">
    <property type="entry name" value="ABC_TRANSPORTER_1"/>
    <property type="match status" value="2"/>
</dbReference>
<dbReference type="Proteomes" id="UP000253318">
    <property type="component" value="Unassembled WGS sequence"/>
</dbReference>
<dbReference type="InterPro" id="IPR003439">
    <property type="entry name" value="ABC_transporter-like_ATP-bd"/>
</dbReference>
<feature type="domain" description="ABC transporter" evidence="5">
    <location>
        <begin position="384"/>
        <end position="600"/>
    </location>
</feature>
<dbReference type="Gene3D" id="3.40.50.300">
    <property type="entry name" value="P-loop containing nucleotide triphosphate hydrolases"/>
    <property type="match status" value="2"/>
</dbReference>
<evidence type="ECO:0000256" key="1">
    <source>
        <dbReference type="ARBA" id="ARBA00022737"/>
    </source>
</evidence>
<dbReference type="InterPro" id="IPR017871">
    <property type="entry name" value="ABC_transporter-like_CS"/>
</dbReference>
<reference evidence="6 7" key="1">
    <citation type="submission" date="2018-04" db="EMBL/GenBank/DDBJ databases">
        <title>Novel actinobacteria from marine sediment.</title>
        <authorList>
            <person name="Ng Z.Y."/>
            <person name="Tan G.Y.A."/>
        </authorList>
    </citation>
    <scope>NUCLEOTIDE SEQUENCE [LARGE SCALE GENOMIC DNA]</scope>
    <source>
        <strain evidence="6 7">TPS81</strain>
    </source>
</reference>
<dbReference type="SMART" id="SM00382">
    <property type="entry name" value="AAA"/>
    <property type="match status" value="2"/>
</dbReference>
<evidence type="ECO:0000313" key="6">
    <source>
        <dbReference type="EMBL" id="RCV56387.1"/>
    </source>
</evidence>
<comment type="caution">
    <text evidence="6">The sequence shown here is derived from an EMBL/GenBank/DDBJ whole genome shotgun (WGS) entry which is preliminary data.</text>
</comment>
<accession>A0A368T2Z8</accession>
<dbReference type="SUPFAM" id="SSF52540">
    <property type="entry name" value="P-loop containing nucleoside triphosphate hydrolases"/>
    <property type="match status" value="2"/>
</dbReference>
<dbReference type="FunFam" id="3.40.50.300:FF:000011">
    <property type="entry name" value="Putative ABC transporter ATP-binding component"/>
    <property type="match status" value="1"/>
</dbReference>
<keyword evidence="1" id="KW-0677">Repeat</keyword>
<dbReference type="Pfam" id="PF00005">
    <property type="entry name" value="ABC_tran"/>
    <property type="match status" value="2"/>
</dbReference>
<keyword evidence="2" id="KW-0547">Nucleotide-binding</keyword>
<organism evidence="6 7">
    <name type="scientific">Marinitenerispora sediminis</name>
    <dbReference type="NCBI Taxonomy" id="1931232"/>
    <lineage>
        <taxon>Bacteria</taxon>
        <taxon>Bacillati</taxon>
        <taxon>Actinomycetota</taxon>
        <taxon>Actinomycetes</taxon>
        <taxon>Streptosporangiales</taxon>
        <taxon>Nocardiopsidaceae</taxon>
        <taxon>Marinitenerispora</taxon>
    </lineage>
</organism>
<dbReference type="CDD" id="cd03221">
    <property type="entry name" value="ABCF_EF-3"/>
    <property type="match status" value="1"/>
</dbReference>
<name>A0A368T2Z8_9ACTN</name>
<dbReference type="PANTHER" id="PTHR19211:SF14">
    <property type="entry name" value="ATP-BINDING CASSETTE SUB-FAMILY F MEMBER 1"/>
    <property type="match status" value="1"/>
</dbReference>
<evidence type="ECO:0000256" key="4">
    <source>
        <dbReference type="SAM" id="MobiDB-lite"/>
    </source>
</evidence>
<dbReference type="GO" id="GO:0016887">
    <property type="term" value="F:ATP hydrolysis activity"/>
    <property type="evidence" value="ECO:0007669"/>
    <property type="project" value="InterPro"/>
</dbReference>
<dbReference type="PANTHER" id="PTHR19211">
    <property type="entry name" value="ATP-BINDING TRANSPORT PROTEIN-RELATED"/>
    <property type="match status" value="1"/>
</dbReference>
<evidence type="ECO:0000256" key="2">
    <source>
        <dbReference type="ARBA" id="ARBA00022741"/>
    </source>
</evidence>
<feature type="region of interest" description="Disordered" evidence="4">
    <location>
        <begin position="1"/>
        <end position="20"/>
    </location>
</feature>
<dbReference type="PROSITE" id="PS50893">
    <property type="entry name" value="ABC_TRANSPORTER_2"/>
    <property type="match status" value="2"/>
</dbReference>
<evidence type="ECO:0000256" key="3">
    <source>
        <dbReference type="ARBA" id="ARBA00022840"/>
    </source>
</evidence>
<keyword evidence="3 6" id="KW-0067">ATP-binding</keyword>